<name>A0A2K3DT92_CHLRE</name>
<feature type="region of interest" description="Disordered" evidence="1">
    <location>
        <begin position="97"/>
        <end position="259"/>
    </location>
</feature>
<evidence type="ECO:0000313" key="3">
    <source>
        <dbReference type="Proteomes" id="UP000006906"/>
    </source>
</evidence>
<dbReference type="RefSeq" id="XP_042924954.1">
    <property type="nucleotide sequence ID" value="XM_043061652.1"/>
</dbReference>
<feature type="compositionally biased region" description="Basic and acidic residues" evidence="1">
    <location>
        <begin position="39"/>
        <end position="52"/>
    </location>
</feature>
<organism evidence="2 3">
    <name type="scientific">Chlamydomonas reinhardtii</name>
    <name type="common">Chlamydomonas smithii</name>
    <dbReference type="NCBI Taxonomy" id="3055"/>
    <lineage>
        <taxon>Eukaryota</taxon>
        <taxon>Viridiplantae</taxon>
        <taxon>Chlorophyta</taxon>
        <taxon>core chlorophytes</taxon>
        <taxon>Chlorophyceae</taxon>
        <taxon>CS clade</taxon>
        <taxon>Chlamydomonadales</taxon>
        <taxon>Chlamydomonadaceae</taxon>
        <taxon>Chlamydomonas</taxon>
    </lineage>
</organism>
<feature type="region of interest" description="Disordered" evidence="1">
    <location>
        <begin position="1"/>
        <end position="21"/>
    </location>
</feature>
<evidence type="ECO:0000313" key="2">
    <source>
        <dbReference type="EMBL" id="PNW83752.1"/>
    </source>
</evidence>
<feature type="compositionally biased region" description="Low complexity" evidence="1">
    <location>
        <begin position="97"/>
        <end position="141"/>
    </location>
</feature>
<reference evidence="2 3" key="1">
    <citation type="journal article" date="2007" name="Science">
        <title>The Chlamydomonas genome reveals the evolution of key animal and plant functions.</title>
        <authorList>
            <person name="Merchant S.S."/>
            <person name="Prochnik S.E."/>
            <person name="Vallon O."/>
            <person name="Harris E.H."/>
            <person name="Karpowicz S.J."/>
            <person name="Witman G.B."/>
            <person name="Terry A."/>
            <person name="Salamov A."/>
            <person name="Fritz-Laylin L.K."/>
            <person name="Marechal-Drouard L."/>
            <person name="Marshall W.F."/>
            <person name="Qu L.H."/>
            <person name="Nelson D.R."/>
            <person name="Sanderfoot A.A."/>
            <person name="Spalding M.H."/>
            <person name="Kapitonov V.V."/>
            <person name="Ren Q."/>
            <person name="Ferris P."/>
            <person name="Lindquist E."/>
            <person name="Shapiro H."/>
            <person name="Lucas S.M."/>
            <person name="Grimwood J."/>
            <person name="Schmutz J."/>
            <person name="Cardol P."/>
            <person name="Cerutti H."/>
            <person name="Chanfreau G."/>
            <person name="Chen C.L."/>
            <person name="Cognat V."/>
            <person name="Croft M.T."/>
            <person name="Dent R."/>
            <person name="Dutcher S."/>
            <person name="Fernandez E."/>
            <person name="Fukuzawa H."/>
            <person name="Gonzalez-Ballester D."/>
            <person name="Gonzalez-Halphen D."/>
            <person name="Hallmann A."/>
            <person name="Hanikenne M."/>
            <person name="Hippler M."/>
            <person name="Inwood W."/>
            <person name="Jabbari K."/>
            <person name="Kalanon M."/>
            <person name="Kuras R."/>
            <person name="Lefebvre P.A."/>
            <person name="Lemaire S.D."/>
            <person name="Lobanov A.V."/>
            <person name="Lohr M."/>
            <person name="Manuell A."/>
            <person name="Meier I."/>
            <person name="Mets L."/>
            <person name="Mittag M."/>
            <person name="Mittelmeier T."/>
            <person name="Moroney J.V."/>
            <person name="Moseley J."/>
            <person name="Napoli C."/>
            <person name="Nedelcu A.M."/>
            <person name="Niyogi K."/>
            <person name="Novoselov S.V."/>
            <person name="Paulsen I.T."/>
            <person name="Pazour G."/>
            <person name="Purton S."/>
            <person name="Ral J.P."/>
            <person name="Riano-Pachon D.M."/>
            <person name="Riekhof W."/>
            <person name="Rymarquis L."/>
            <person name="Schroda M."/>
            <person name="Stern D."/>
            <person name="Umen J."/>
            <person name="Willows R."/>
            <person name="Wilson N."/>
            <person name="Zimmer S.L."/>
            <person name="Allmer J."/>
            <person name="Balk J."/>
            <person name="Bisova K."/>
            <person name="Chen C.J."/>
            <person name="Elias M."/>
            <person name="Gendler K."/>
            <person name="Hauser C."/>
            <person name="Lamb M.R."/>
            <person name="Ledford H."/>
            <person name="Long J.C."/>
            <person name="Minagawa J."/>
            <person name="Page M.D."/>
            <person name="Pan J."/>
            <person name="Pootakham W."/>
            <person name="Roje S."/>
            <person name="Rose A."/>
            <person name="Stahlberg E."/>
            <person name="Terauchi A.M."/>
            <person name="Yang P."/>
            <person name="Ball S."/>
            <person name="Bowler C."/>
            <person name="Dieckmann C.L."/>
            <person name="Gladyshev V.N."/>
            <person name="Green P."/>
            <person name="Jorgensen R."/>
            <person name="Mayfield S."/>
            <person name="Mueller-Roeber B."/>
            <person name="Rajamani S."/>
            <person name="Sayre R.T."/>
            <person name="Brokstein P."/>
            <person name="Dubchak I."/>
            <person name="Goodstein D."/>
            <person name="Hornick L."/>
            <person name="Huang Y.W."/>
            <person name="Jhaveri J."/>
            <person name="Luo Y."/>
            <person name="Martinez D."/>
            <person name="Ngau W.C."/>
            <person name="Otillar B."/>
            <person name="Poliakov A."/>
            <person name="Porter A."/>
            <person name="Szajkowski L."/>
            <person name="Werner G."/>
            <person name="Zhou K."/>
            <person name="Grigoriev I.V."/>
            <person name="Rokhsar D.S."/>
            <person name="Grossman A.R."/>
        </authorList>
    </citation>
    <scope>NUCLEOTIDE SEQUENCE [LARGE SCALE GENOMIC DNA]</scope>
    <source>
        <strain evidence="3">CC-503</strain>
    </source>
</reference>
<dbReference type="EMBL" id="CM008965">
    <property type="protein sequence ID" value="PNW83752.1"/>
    <property type="molecule type" value="Genomic_DNA"/>
</dbReference>
<accession>A0A2K3DT92</accession>
<dbReference type="GeneID" id="66053124"/>
<dbReference type="KEGG" id="cre:CHLRE_04g214209v5"/>
<gene>
    <name evidence="2" type="ORF">CHLRE_04g214209v5</name>
</gene>
<feature type="compositionally biased region" description="Low complexity" evidence="1">
    <location>
        <begin position="164"/>
        <end position="187"/>
    </location>
</feature>
<keyword evidence="3" id="KW-1185">Reference proteome</keyword>
<feature type="compositionally biased region" description="Acidic residues" evidence="1">
    <location>
        <begin position="201"/>
        <end position="218"/>
    </location>
</feature>
<dbReference type="PaxDb" id="3055-EDO96624"/>
<sequence>MKKTQIISEFSPKLPDGHDPNLRAGIAPIKYAKEVTDSQKQRAEKEAAEKARSTCGRGVEDDEGDGMLEKLAQMVASKQTAYDALAPEAIAALRQAAAGGAAGPLGSAAGAAGPSGSAAGAAGPSGSAAGAAGPTSGAAGAPGRGRGRRGRPPGPGRGRGRGRGVSATAGSAAAAAAAAATTGQAARGSGGVSRKRLRDGSDEESEESAESSEPESDQDPGSTDAESEDVEGSQVSDDSDDDMPIHQLAALVRDGHMSA</sequence>
<dbReference type="Gramene" id="PNW83752">
    <property type="protein sequence ID" value="PNW83752"/>
    <property type="gene ID" value="CHLRE_04g214209v5"/>
</dbReference>
<proteinExistence type="predicted"/>
<evidence type="ECO:0000256" key="1">
    <source>
        <dbReference type="SAM" id="MobiDB-lite"/>
    </source>
</evidence>
<dbReference type="InParanoid" id="A0A2K3DT92"/>
<feature type="compositionally biased region" description="Acidic residues" evidence="1">
    <location>
        <begin position="225"/>
        <end position="242"/>
    </location>
</feature>
<dbReference type="Proteomes" id="UP000006906">
    <property type="component" value="Chromosome 4"/>
</dbReference>
<protein>
    <submittedName>
        <fullName evidence="2">Uncharacterized protein</fullName>
    </submittedName>
</protein>
<dbReference type="AlphaFoldDB" id="A0A2K3DT92"/>
<feature type="region of interest" description="Disordered" evidence="1">
    <location>
        <begin position="39"/>
        <end position="64"/>
    </location>
</feature>